<accession>A0ABM1LYA7</accession>
<reference evidence="3" key="1">
    <citation type="journal article" date="2012" name="Nat. Commun.">
        <title>The genome of Prunus mume.</title>
        <authorList>
            <person name="Zhang Q."/>
            <person name="Chen W."/>
            <person name="Sun L."/>
            <person name="Zhao F."/>
            <person name="Huang B."/>
            <person name="Yang W."/>
            <person name="Tao Y."/>
            <person name="Wang J."/>
            <person name="Yuan Z."/>
            <person name="Fan G."/>
            <person name="Xing Z."/>
            <person name="Han C."/>
            <person name="Pan H."/>
            <person name="Zhong X."/>
            <person name="Shi W."/>
            <person name="Liang X."/>
            <person name="Du D."/>
            <person name="Sun F."/>
            <person name="Xu Z."/>
            <person name="Hao R."/>
            <person name="Lv T."/>
            <person name="Lv Y."/>
            <person name="Zheng Z."/>
            <person name="Sun M."/>
            <person name="Luo L."/>
            <person name="Cai M."/>
            <person name="Gao Y."/>
            <person name="Wang J."/>
            <person name="Yin Y."/>
            <person name="Xu X."/>
            <person name="Cheng T."/>
            <person name="Wang J."/>
        </authorList>
    </citation>
    <scope>NUCLEOTIDE SEQUENCE [LARGE SCALE GENOMIC DNA]</scope>
</reference>
<dbReference type="SMART" id="SM00332">
    <property type="entry name" value="PP2Cc"/>
    <property type="match status" value="1"/>
</dbReference>
<evidence type="ECO:0000313" key="4">
    <source>
        <dbReference type="RefSeq" id="XP_016652384.1"/>
    </source>
</evidence>
<protein>
    <submittedName>
        <fullName evidence="4">Probable protein phosphatase 2C 65 isoform X1</fullName>
    </submittedName>
</protein>
<dbReference type="CDD" id="cd00143">
    <property type="entry name" value="PP2Cc"/>
    <property type="match status" value="1"/>
</dbReference>
<dbReference type="Gene3D" id="3.60.40.10">
    <property type="entry name" value="PPM-type phosphatase domain"/>
    <property type="match status" value="1"/>
</dbReference>
<evidence type="ECO:0000313" key="3">
    <source>
        <dbReference type="Proteomes" id="UP000694861"/>
    </source>
</evidence>
<dbReference type="PROSITE" id="PS51746">
    <property type="entry name" value="PPM_2"/>
    <property type="match status" value="1"/>
</dbReference>
<proteinExistence type="predicted"/>
<gene>
    <name evidence="4" type="primary">LOC103342910</name>
</gene>
<evidence type="ECO:0000259" key="2">
    <source>
        <dbReference type="PROSITE" id="PS51746"/>
    </source>
</evidence>
<feature type="region of interest" description="Disordered" evidence="1">
    <location>
        <begin position="54"/>
        <end position="73"/>
    </location>
</feature>
<reference evidence="4" key="2">
    <citation type="submission" date="2025-08" db="UniProtKB">
        <authorList>
            <consortium name="RefSeq"/>
        </authorList>
    </citation>
    <scope>IDENTIFICATION</scope>
</reference>
<dbReference type="Proteomes" id="UP000694861">
    <property type="component" value="Unplaced"/>
</dbReference>
<dbReference type="RefSeq" id="XP_016652384.1">
    <property type="nucleotide sequence ID" value="XM_016796898.1"/>
</dbReference>
<feature type="domain" description="PPM-type phosphatase" evidence="2">
    <location>
        <begin position="87"/>
        <end position="392"/>
    </location>
</feature>
<name>A0ABM1LYA7_PRUMU</name>
<keyword evidence="3" id="KW-1185">Reference proteome</keyword>
<dbReference type="InterPro" id="IPR001932">
    <property type="entry name" value="PPM-type_phosphatase-like_dom"/>
</dbReference>
<dbReference type="PANTHER" id="PTHR47992">
    <property type="entry name" value="PROTEIN PHOSPHATASE"/>
    <property type="match status" value="1"/>
</dbReference>
<feature type="region of interest" description="Disordered" evidence="1">
    <location>
        <begin position="470"/>
        <end position="491"/>
    </location>
</feature>
<feature type="compositionally biased region" description="Acidic residues" evidence="1">
    <location>
        <begin position="480"/>
        <end position="491"/>
    </location>
</feature>
<sequence>MHIPINTIRPSPFNSLSLLASSPISAIWVVRDMGACCSKEALYGGGYIEDDRTNNRHFNESEGNDEEDNVRHGDDGARIRLQGCSRFTSMYTQQGRKGINQDAMTIWEDFTEKGMYFCGVFDGHGPEGHKVARCVRDNLPSKLSQVIKIYQLNTGIFSDIDVGSELYENVGHRHNKKASQDMPLSSWEASYVKSFKEMDEELSLDNTIDSFCSGSTAVAVVKQGDHLVIANLGDSRAVLGTRSGEKNQICSVQLTVDLKPDTPGEAERIKNCKGRILSVDEEPDVYRLWMPDEDCPGLAMSRAFGDFCVKDCGLISIPEVSYRRISSSDEFVVLATDGVWDALTNTDVVKIVASAKRRSIAAELVVKRAVRAWKRKFPESKIDDCAVICLYVKDQPSLTQTASNLSRGGKPNDTELSLSYYSTRSNIVSDVGCPASEISSKITEDSKEEWNALDGVERVNTMLKLPRFSNGLNRRRSQKDDEDGENQELVQ</sequence>
<dbReference type="GeneID" id="103342910"/>
<dbReference type="InterPro" id="IPR015655">
    <property type="entry name" value="PP2C"/>
</dbReference>
<evidence type="ECO:0000256" key="1">
    <source>
        <dbReference type="SAM" id="MobiDB-lite"/>
    </source>
</evidence>
<dbReference type="Pfam" id="PF00481">
    <property type="entry name" value="PP2C"/>
    <property type="match status" value="1"/>
</dbReference>
<organism evidence="3 4">
    <name type="scientific">Prunus mume</name>
    <name type="common">Japanese apricot</name>
    <name type="synonym">Armeniaca mume</name>
    <dbReference type="NCBI Taxonomy" id="102107"/>
    <lineage>
        <taxon>Eukaryota</taxon>
        <taxon>Viridiplantae</taxon>
        <taxon>Streptophyta</taxon>
        <taxon>Embryophyta</taxon>
        <taxon>Tracheophyta</taxon>
        <taxon>Spermatophyta</taxon>
        <taxon>Magnoliopsida</taxon>
        <taxon>eudicotyledons</taxon>
        <taxon>Gunneridae</taxon>
        <taxon>Pentapetalae</taxon>
        <taxon>rosids</taxon>
        <taxon>fabids</taxon>
        <taxon>Rosales</taxon>
        <taxon>Rosaceae</taxon>
        <taxon>Amygdaloideae</taxon>
        <taxon>Amygdaleae</taxon>
        <taxon>Prunus</taxon>
    </lineage>
</organism>
<dbReference type="SUPFAM" id="SSF81606">
    <property type="entry name" value="PP2C-like"/>
    <property type="match status" value="1"/>
</dbReference>
<dbReference type="InterPro" id="IPR036457">
    <property type="entry name" value="PPM-type-like_dom_sf"/>
</dbReference>